<dbReference type="Proteomes" id="UP000029493">
    <property type="component" value="Chromosome"/>
</dbReference>
<evidence type="ECO:0000313" key="2">
    <source>
        <dbReference type="EMBL" id="AIR89711.1"/>
    </source>
</evidence>
<keyword evidence="1" id="KW-0472">Membrane</keyword>
<evidence type="ECO:0000256" key="1">
    <source>
        <dbReference type="SAM" id="Phobius"/>
    </source>
</evidence>
<accession>A0A089WMB0</accession>
<dbReference type="STRING" id="157783.LK03_10605"/>
<gene>
    <name evidence="2" type="ORF">LK03_10605</name>
</gene>
<feature type="transmembrane region" description="Helical" evidence="1">
    <location>
        <begin position="66"/>
        <end position="84"/>
    </location>
</feature>
<keyword evidence="1" id="KW-1133">Transmembrane helix</keyword>
<dbReference type="KEGG" id="psw:LK03_10605"/>
<protein>
    <recommendedName>
        <fullName evidence="4">TPM domain-containing protein</fullName>
    </recommendedName>
</protein>
<organism evidence="2 3">
    <name type="scientific">Pseudomonas cremoricolorata</name>
    <dbReference type="NCBI Taxonomy" id="157783"/>
    <lineage>
        <taxon>Bacteria</taxon>
        <taxon>Pseudomonadati</taxon>
        <taxon>Pseudomonadota</taxon>
        <taxon>Gammaproteobacteria</taxon>
        <taxon>Pseudomonadales</taxon>
        <taxon>Pseudomonadaceae</taxon>
        <taxon>Pseudomonas</taxon>
    </lineage>
</organism>
<evidence type="ECO:0000313" key="3">
    <source>
        <dbReference type="Proteomes" id="UP000029493"/>
    </source>
</evidence>
<reference evidence="2 3" key="1">
    <citation type="submission" date="2014-09" db="EMBL/GenBank/DDBJ databases">
        <authorList>
            <person name="Chan K.-G."/>
        </authorList>
    </citation>
    <scope>NUCLEOTIDE SEQUENCE [LARGE SCALE GENOMIC DNA]</scope>
    <source>
        <strain evidence="2 3">ND07</strain>
    </source>
</reference>
<dbReference type="Gene3D" id="3.10.310.50">
    <property type="match status" value="1"/>
</dbReference>
<sequence length="205" mass="22945">MTPLNEYDQRLLAEAIARAERRTAAELLAVLARRADDYAYLPLFWAALLALLVTSLLQVLTGWPSGRTLMVVHGLVFLLLCLLLRHPRLAAQLVPRALRHWQAARLGRRQFRVHQGEAGQSGLHALIFVCEAERYVRILLAPQVAEHMPPATCRAVEAQLRHRLQQGELVAGFIEAIDACAEHLSRALPVARRRALVGARVRVLD</sequence>
<dbReference type="eggNOG" id="COG3762">
    <property type="taxonomic scope" value="Bacteria"/>
</dbReference>
<feature type="transmembrane region" description="Helical" evidence="1">
    <location>
        <begin position="38"/>
        <end position="60"/>
    </location>
</feature>
<dbReference type="RefSeq" id="WP_038412284.1">
    <property type="nucleotide sequence ID" value="NZ_CP009455.1"/>
</dbReference>
<proteinExistence type="predicted"/>
<keyword evidence="3" id="KW-1185">Reference proteome</keyword>
<dbReference type="OrthoDB" id="5825388at2"/>
<name>A0A089WMB0_9PSED</name>
<evidence type="ECO:0008006" key="4">
    <source>
        <dbReference type="Google" id="ProtNLM"/>
    </source>
</evidence>
<dbReference type="AlphaFoldDB" id="A0A089WMB0"/>
<dbReference type="EMBL" id="CP009455">
    <property type="protein sequence ID" value="AIR89711.1"/>
    <property type="molecule type" value="Genomic_DNA"/>
</dbReference>
<keyword evidence="1" id="KW-0812">Transmembrane</keyword>